<dbReference type="PANTHER" id="PTHR23090:SF9">
    <property type="entry name" value="GLUTAMINE-DEPENDENT NAD(+) SYNTHETASE"/>
    <property type="match status" value="1"/>
</dbReference>
<dbReference type="GO" id="GO:0004359">
    <property type="term" value="F:glutaminase activity"/>
    <property type="evidence" value="ECO:0007669"/>
    <property type="project" value="InterPro"/>
</dbReference>
<dbReference type="GO" id="GO:0005524">
    <property type="term" value="F:ATP binding"/>
    <property type="evidence" value="ECO:0007669"/>
    <property type="project" value="UniProtKB-UniRule"/>
</dbReference>
<dbReference type="Pfam" id="PF02540">
    <property type="entry name" value="NAD_synthase"/>
    <property type="match status" value="1"/>
</dbReference>
<dbReference type="FunFam" id="3.40.50.620:FF:000106">
    <property type="entry name" value="Glutamine-dependent NAD(+) synthetase"/>
    <property type="match status" value="1"/>
</dbReference>
<reference evidence="13" key="1">
    <citation type="submission" date="2016-10" db="EMBL/GenBank/DDBJ databases">
        <authorList>
            <person name="Varghese N."/>
            <person name="Submissions S."/>
        </authorList>
    </citation>
    <scope>NUCLEOTIDE SEQUENCE [LARGE SCALE GENOMIC DNA]</scope>
    <source>
        <strain evidence="13">GAS369</strain>
    </source>
</reference>
<organism evidence="12 13">
    <name type="scientific">Bradyrhizobium canariense</name>
    <dbReference type="NCBI Taxonomy" id="255045"/>
    <lineage>
        <taxon>Bacteria</taxon>
        <taxon>Pseudomonadati</taxon>
        <taxon>Pseudomonadota</taxon>
        <taxon>Alphaproteobacteria</taxon>
        <taxon>Hyphomicrobiales</taxon>
        <taxon>Nitrobacteraceae</taxon>
        <taxon>Bradyrhizobium</taxon>
    </lineage>
</organism>
<dbReference type="CDD" id="cd00553">
    <property type="entry name" value="NAD_synthase"/>
    <property type="match status" value="1"/>
</dbReference>
<dbReference type="GO" id="GO:0008795">
    <property type="term" value="F:NAD+ synthase activity"/>
    <property type="evidence" value="ECO:0007669"/>
    <property type="project" value="UniProtKB-UniRule"/>
</dbReference>
<dbReference type="InterPro" id="IPR003010">
    <property type="entry name" value="C-N_Hydrolase"/>
</dbReference>
<keyword evidence="13" id="KW-1185">Reference proteome</keyword>
<dbReference type="SUPFAM" id="SSF56317">
    <property type="entry name" value="Carbon-nitrogen hydrolase"/>
    <property type="match status" value="1"/>
</dbReference>
<dbReference type="UniPathway" id="UPA00253">
    <property type="reaction ID" value="UER00334"/>
</dbReference>
<keyword evidence="5 7" id="KW-0067">ATP-binding</keyword>
<dbReference type="InterPro" id="IPR036526">
    <property type="entry name" value="C-N_Hydrolase_sf"/>
</dbReference>
<dbReference type="Gene3D" id="3.60.110.10">
    <property type="entry name" value="Carbon-nitrogen hydrolase"/>
    <property type="match status" value="1"/>
</dbReference>
<dbReference type="GO" id="GO:0009435">
    <property type="term" value="P:NAD+ biosynthetic process"/>
    <property type="evidence" value="ECO:0007669"/>
    <property type="project" value="UniProtKB-UniRule"/>
</dbReference>
<evidence type="ECO:0000256" key="5">
    <source>
        <dbReference type="ARBA" id="ARBA00022840"/>
    </source>
</evidence>
<dbReference type="GO" id="GO:0005737">
    <property type="term" value="C:cytoplasm"/>
    <property type="evidence" value="ECO:0007669"/>
    <property type="project" value="InterPro"/>
</dbReference>
<evidence type="ECO:0000256" key="10">
    <source>
        <dbReference type="SAM" id="MobiDB-lite"/>
    </source>
</evidence>
<comment type="catalytic activity">
    <reaction evidence="7 8">
        <text>deamido-NAD(+) + L-glutamine + ATP + H2O = L-glutamate + AMP + diphosphate + NAD(+) + H(+)</text>
        <dbReference type="Rhea" id="RHEA:24384"/>
        <dbReference type="ChEBI" id="CHEBI:15377"/>
        <dbReference type="ChEBI" id="CHEBI:15378"/>
        <dbReference type="ChEBI" id="CHEBI:29985"/>
        <dbReference type="ChEBI" id="CHEBI:30616"/>
        <dbReference type="ChEBI" id="CHEBI:33019"/>
        <dbReference type="ChEBI" id="CHEBI:57540"/>
        <dbReference type="ChEBI" id="CHEBI:58359"/>
        <dbReference type="ChEBI" id="CHEBI:58437"/>
        <dbReference type="ChEBI" id="CHEBI:456215"/>
        <dbReference type="EC" id="6.3.5.1"/>
    </reaction>
</comment>
<sequence length="585" mass="62963">MNKSAAQFSITLAQLNPTVGDVTGNAAKARAARVKARADGADLVVLSELFIAGYPPEDLVLKPAFQSACRAAIEELARETADGGPAMLIGTPWVEDGKLYNACALLDDGRIAAMRFKANLPNYGVFDEKRLFARGPAAGPVTVRGIRVGVPICEDIWLEESAEYENVVECLAETGAEILIVPNGSPYARDKNDLRLSIAVARVTESGLPLIYLNEVGGQDELVFDGASFALNADLSVAAQLPAFEENITTLRWSKTDAGWRCTGPVTPLLDGDKGDYAACVLGLRDYVGKNGFPGVLLGVSGGIDSALCAAIAVDALGAERVRGVMLPFRFTAQVSLDDAAKLATALGIRYEVLPIADAVNGFEKILSETFKGLPRDITEENLQARARGTLLMAISNKTGAMVVTTGNKSEMSVGYATLYGDMNGGFNPIKDIYKTEVFRLSSLRNAWKPDGALGPSGEVIPVNIITRPPTAELRENQTDQDSLPPYDMLDAILERLVEREEPLASIVAAGFDREVVARIDRLLNIAEYKRRQAAPGVKVTRRNFGRDRRYPITNRFRDVGKPLPEPDDALISRASRGSAEAFEG</sequence>
<comment type="function">
    <text evidence="7">Catalyzes the ATP-dependent amidation of deamido-NAD to form NAD. Uses L-glutamine as a nitrogen source.</text>
</comment>
<dbReference type="NCBIfam" id="NF010588">
    <property type="entry name" value="PRK13981.1"/>
    <property type="match status" value="1"/>
</dbReference>
<dbReference type="PROSITE" id="PS50263">
    <property type="entry name" value="CN_HYDROLASE"/>
    <property type="match status" value="1"/>
</dbReference>
<feature type="binding site" evidence="7">
    <location>
        <position position="530"/>
    </location>
    <ligand>
        <name>deamido-NAD(+)</name>
        <dbReference type="ChEBI" id="CHEBI:58437"/>
        <note>ligand shared between two neighboring subunits</note>
    </ligand>
</feature>
<name>A0A1H1S749_9BRAD</name>
<feature type="active site" description="Nucleophile; for glutaminase activity" evidence="7">
    <location>
        <position position="153"/>
    </location>
</feature>
<comment type="similarity">
    <text evidence="2 7 8">In the C-terminal section; belongs to the NAD synthetase family.</text>
</comment>
<feature type="binding site" evidence="7">
    <location>
        <position position="382"/>
    </location>
    <ligand>
        <name>deamido-NAD(+)</name>
        <dbReference type="ChEBI" id="CHEBI:58437"/>
        <note>ligand shared between two neighboring subunits</note>
    </ligand>
</feature>
<evidence type="ECO:0000256" key="6">
    <source>
        <dbReference type="ARBA" id="ARBA00023027"/>
    </source>
</evidence>
<gene>
    <name evidence="7" type="primary">nadE</name>
    <name evidence="12" type="ORF">SAMN05444158_2053</name>
</gene>
<keyword evidence="4 7" id="KW-0547">Nucleotide-binding</keyword>
<comment type="pathway">
    <text evidence="1 7 8">Cofactor biosynthesis; NAD(+) biosynthesis; NAD(+) from deamido-NAD(+) (L-Gln route): step 1/1.</text>
</comment>
<evidence type="ECO:0000313" key="13">
    <source>
        <dbReference type="Proteomes" id="UP000243904"/>
    </source>
</evidence>
<dbReference type="EMBL" id="LT629750">
    <property type="protein sequence ID" value="SDS43638.1"/>
    <property type="molecule type" value="Genomic_DNA"/>
</dbReference>
<feature type="active site" description="Proton acceptor; for glutaminase activity" evidence="7">
    <location>
        <position position="48"/>
    </location>
</feature>
<feature type="binding site" evidence="7">
    <location>
        <begin position="299"/>
        <end position="306"/>
    </location>
    <ligand>
        <name>ATP</name>
        <dbReference type="ChEBI" id="CHEBI:30616"/>
    </ligand>
</feature>
<dbReference type="GO" id="GO:0003952">
    <property type="term" value="F:NAD+ synthase (glutamine-hydrolyzing) activity"/>
    <property type="evidence" value="ECO:0007669"/>
    <property type="project" value="UniProtKB-UniRule"/>
</dbReference>
<feature type="binding site" evidence="7">
    <location>
        <position position="191"/>
    </location>
    <ligand>
        <name>L-glutamine</name>
        <dbReference type="ChEBI" id="CHEBI:58359"/>
    </ligand>
</feature>
<feature type="binding site" evidence="7">
    <location>
        <position position="123"/>
    </location>
    <ligand>
        <name>L-glutamine</name>
        <dbReference type="ChEBI" id="CHEBI:58359"/>
    </ligand>
</feature>
<evidence type="ECO:0000259" key="11">
    <source>
        <dbReference type="PROSITE" id="PS50263"/>
    </source>
</evidence>
<dbReference type="HAMAP" id="MF_02090">
    <property type="entry name" value="NadE_glutamine_dep"/>
    <property type="match status" value="1"/>
</dbReference>
<dbReference type="AlphaFoldDB" id="A0A1H1S749"/>
<keyword evidence="3 7" id="KW-0436">Ligase</keyword>
<dbReference type="PIRSF" id="PIRSF006630">
    <property type="entry name" value="NADS_GAT"/>
    <property type="match status" value="1"/>
</dbReference>
<evidence type="ECO:0000256" key="8">
    <source>
        <dbReference type="PIRNR" id="PIRNR006630"/>
    </source>
</evidence>
<evidence type="ECO:0000256" key="9">
    <source>
        <dbReference type="RuleBase" id="RU003811"/>
    </source>
</evidence>
<evidence type="ECO:0000256" key="3">
    <source>
        <dbReference type="ARBA" id="ARBA00022598"/>
    </source>
</evidence>
<dbReference type="Pfam" id="PF00795">
    <property type="entry name" value="CN_hydrolase"/>
    <property type="match status" value="1"/>
</dbReference>
<feature type="active site" description="For glutaminase activity" evidence="7">
    <location>
        <position position="117"/>
    </location>
</feature>
<dbReference type="SUPFAM" id="SSF52402">
    <property type="entry name" value="Adenine nucleotide alpha hydrolases-like"/>
    <property type="match status" value="1"/>
</dbReference>
<evidence type="ECO:0000256" key="1">
    <source>
        <dbReference type="ARBA" id="ARBA00005188"/>
    </source>
</evidence>
<proteinExistence type="inferred from homology"/>
<dbReference type="NCBIfam" id="TIGR00552">
    <property type="entry name" value="nadE"/>
    <property type="match status" value="1"/>
</dbReference>
<evidence type="ECO:0000313" key="12">
    <source>
        <dbReference type="EMBL" id="SDS43638.1"/>
    </source>
</evidence>
<dbReference type="Gene3D" id="3.40.50.620">
    <property type="entry name" value="HUPs"/>
    <property type="match status" value="1"/>
</dbReference>
<protein>
    <recommendedName>
        <fullName evidence="7 8">Glutamine-dependent NAD(+) synthetase</fullName>
        <ecNumber evidence="7 8">6.3.5.1</ecNumber>
    </recommendedName>
    <alternativeName>
        <fullName evidence="7 8">NAD(+) synthase [glutamine-hydrolyzing]</fullName>
    </alternativeName>
</protein>
<dbReference type="InterPro" id="IPR022310">
    <property type="entry name" value="NAD/GMP_synthase"/>
</dbReference>
<comment type="similarity">
    <text evidence="9">Belongs to the NAD synthetase family.</text>
</comment>
<dbReference type="InterPro" id="IPR014445">
    <property type="entry name" value="Gln-dep_NAD_synthase"/>
</dbReference>
<comment type="caution">
    <text evidence="7">Lacks conserved residue(s) required for the propagation of feature annotation.</text>
</comment>
<evidence type="ECO:0000256" key="2">
    <source>
        <dbReference type="ARBA" id="ARBA00007145"/>
    </source>
</evidence>
<feature type="binding site" evidence="7">
    <location>
        <position position="185"/>
    </location>
    <ligand>
        <name>L-glutamine</name>
        <dbReference type="ChEBI" id="CHEBI:58359"/>
    </ligand>
</feature>
<accession>A0A1H1S749</accession>
<dbReference type="InterPro" id="IPR003694">
    <property type="entry name" value="NAD_synthase"/>
</dbReference>
<dbReference type="Proteomes" id="UP000243904">
    <property type="component" value="Chromosome I"/>
</dbReference>
<dbReference type="CDD" id="cd07570">
    <property type="entry name" value="GAT_Gln-NAD-synth"/>
    <property type="match status" value="1"/>
</dbReference>
<evidence type="ECO:0000256" key="7">
    <source>
        <dbReference type="HAMAP-Rule" id="MF_02090"/>
    </source>
</evidence>
<dbReference type="RefSeq" id="WP_146687154.1">
    <property type="nucleotide sequence ID" value="NZ_LT629750.1"/>
</dbReference>
<feature type="region of interest" description="Disordered" evidence="10">
    <location>
        <begin position="558"/>
        <end position="585"/>
    </location>
</feature>
<dbReference type="EC" id="6.3.5.1" evidence="7 8"/>
<evidence type="ECO:0000256" key="4">
    <source>
        <dbReference type="ARBA" id="ARBA00022741"/>
    </source>
</evidence>
<feature type="domain" description="CN hydrolase" evidence="11">
    <location>
        <begin position="8"/>
        <end position="258"/>
    </location>
</feature>
<dbReference type="InterPro" id="IPR014729">
    <property type="entry name" value="Rossmann-like_a/b/a_fold"/>
</dbReference>
<keyword evidence="6 7" id="KW-0520">NAD</keyword>
<feature type="binding site" evidence="7">
    <location>
        <position position="411"/>
    </location>
    <ligand>
        <name>deamido-NAD(+)</name>
        <dbReference type="ChEBI" id="CHEBI:58437"/>
        <note>ligand shared between two neighboring subunits</note>
    </ligand>
</feature>
<dbReference type="PANTHER" id="PTHR23090">
    <property type="entry name" value="NH 3 /GLUTAMINE-DEPENDENT NAD + SYNTHETASE"/>
    <property type="match status" value="1"/>
</dbReference>
<feature type="binding site" evidence="7">
    <location>
        <position position="406"/>
    </location>
    <ligand>
        <name>ATP</name>
        <dbReference type="ChEBI" id="CHEBI:30616"/>
    </ligand>
</feature>